<evidence type="ECO:0008006" key="5">
    <source>
        <dbReference type="Google" id="ProtNLM"/>
    </source>
</evidence>
<feature type="region of interest" description="Disordered" evidence="1">
    <location>
        <begin position="425"/>
        <end position="450"/>
    </location>
</feature>
<reference evidence="3" key="1">
    <citation type="submission" date="2022-08" db="UniProtKB">
        <authorList>
            <consortium name="EnsemblMetazoa"/>
        </authorList>
    </citation>
    <scope>IDENTIFICATION</scope>
    <source>
        <strain evidence="3">05x7-T-G4-1.051#20</strain>
    </source>
</reference>
<dbReference type="EnsemblMetazoa" id="G26019.1">
    <property type="protein sequence ID" value="G26019.1:cds"/>
    <property type="gene ID" value="G26019"/>
</dbReference>
<protein>
    <recommendedName>
        <fullName evidence="5">SEA domain-containing protein</fullName>
    </recommendedName>
</protein>
<feature type="transmembrane region" description="Helical" evidence="2">
    <location>
        <begin position="320"/>
        <end position="342"/>
    </location>
</feature>
<dbReference type="Proteomes" id="UP000005408">
    <property type="component" value="Unassembled WGS sequence"/>
</dbReference>
<feature type="compositionally biased region" description="Polar residues" evidence="1">
    <location>
        <begin position="425"/>
        <end position="441"/>
    </location>
</feature>
<name>A0A8W8L248_MAGGI</name>
<evidence type="ECO:0000313" key="3">
    <source>
        <dbReference type="EnsemblMetazoa" id="G26019.1:cds"/>
    </source>
</evidence>
<feature type="compositionally biased region" description="Low complexity" evidence="1">
    <location>
        <begin position="8"/>
        <end position="56"/>
    </location>
</feature>
<feature type="compositionally biased region" description="Polar residues" evidence="1">
    <location>
        <begin position="57"/>
        <end position="71"/>
    </location>
</feature>
<feature type="compositionally biased region" description="Low complexity" evidence="1">
    <location>
        <begin position="75"/>
        <end position="86"/>
    </location>
</feature>
<feature type="region of interest" description="Disordered" evidence="1">
    <location>
        <begin position="1"/>
        <end position="86"/>
    </location>
</feature>
<sequence>MSTTAKNTKSSSEGTSVSSSTNTETETSTSIESSISNPVTTTTTTSTTSETAGSSTANSQSPAGSTTTAVRGSTEDTSITTVTTVERTTSTALDTTSVSPSSSQTQTTIITTTMAPTTTIININENFTINTEKAVLTISINVSFYGCVSESDARTNIFDALENMTDFDTEGTQFINPVACRKKRKKRSSDPIKSIIVKTNVRARKFFGNQSEIESAIKDAVNASAVQVDGASKLTMCDTDVCQQASRKYKGFTCNSNNDSSSNCTFQSPCTIHKCGEYGECHVKADGLNYVHFCSCQEDMYKYTVSTAGKCEKGDLSYKAWMIIAAGAGGLIILILLFAIVIQCARRKREPLIPEKYAFDEGDRETLVQDRSYDHIDQYHRKPSFKVEDRRIQTSLQTFDNQGYDHWDPDESKETYQSMDRHFQSPNFQAQITRPKLTTSRYGEDKLTPF</sequence>
<evidence type="ECO:0000256" key="2">
    <source>
        <dbReference type="SAM" id="Phobius"/>
    </source>
</evidence>
<evidence type="ECO:0000256" key="1">
    <source>
        <dbReference type="SAM" id="MobiDB-lite"/>
    </source>
</evidence>
<accession>A0A8W8L248</accession>
<evidence type="ECO:0000313" key="4">
    <source>
        <dbReference type="Proteomes" id="UP000005408"/>
    </source>
</evidence>
<keyword evidence="2" id="KW-0472">Membrane</keyword>
<proteinExistence type="predicted"/>
<keyword evidence="2" id="KW-0812">Transmembrane</keyword>
<keyword evidence="2" id="KW-1133">Transmembrane helix</keyword>
<dbReference type="AlphaFoldDB" id="A0A8W8L248"/>
<organism evidence="3 4">
    <name type="scientific">Magallana gigas</name>
    <name type="common">Pacific oyster</name>
    <name type="synonym">Crassostrea gigas</name>
    <dbReference type="NCBI Taxonomy" id="29159"/>
    <lineage>
        <taxon>Eukaryota</taxon>
        <taxon>Metazoa</taxon>
        <taxon>Spiralia</taxon>
        <taxon>Lophotrochozoa</taxon>
        <taxon>Mollusca</taxon>
        <taxon>Bivalvia</taxon>
        <taxon>Autobranchia</taxon>
        <taxon>Pteriomorphia</taxon>
        <taxon>Ostreida</taxon>
        <taxon>Ostreoidea</taxon>
        <taxon>Ostreidae</taxon>
        <taxon>Magallana</taxon>
    </lineage>
</organism>
<keyword evidence="4" id="KW-1185">Reference proteome</keyword>